<name>A0A9X1LCY6_9PROT</name>
<sequence>MLDAPPGRVPSIYMHCCKVAAGKSMLAVRLAEVPAAIAVAQDPSMAALYPEELRPIAAYLLASTAYAVGASA</sequence>
<evidence type="ECO:0000313" key="1">
    <source>
        <dbReference type="EMBL" id="MCB4824680.1"/>
    </source>
</evidence>
<keyword evidence="2" id="KW-1185">Reference proteome</keyword>
<reference evidence="1" key="1">
    <citation type="submission" date="2021-10" db="EMBL/GenBank/DDBJ databases">
        <title>Roseicella aerolatum sp. nov., isolated from aerosols of e-waste dismantling site.</title>
        <authorList>
            <person name="Qin T."/>
        </authorList>
    </citation>
    <scope>NUCLEOTIDE SEQUENCE</scope>
    <source>
        <strain evidence="1">GB24</strain>
    </source>
</reference>
<dbReference type="AlphaFoldDB" id="A0A9X1LCY6"/>
<dbReference type="EMBL" id="JAJAQI010000049">
    <property type="protein sequence ID" value="MCB4824680.1"/>
    <property type="molecule type" value="Genomic_DNA"/>
</dbReference>
<comment type="caution">
    <text evidence="1">The sequence shown here is derived from an EMBL/GenBank/DDBJ whole genome shotgun (WGS) entry which is preliminary data.</text>
</comment>
<dbReference type="RefSeq" id="WP_226612880.1">
    <property type="nucleotide sequence ID" value="NZ_JAJAQI010000049.1"/>
</dbReference>
<gene>
    <name evidence="1" type="ORF">LHA35_23405</name>
</gene>
<evidence type="ECO:0000313" key="2">
    <source>
        <dbReference type="Proteomes" id="UP001139311"/>
    </source>
</evidence>
<dbReference type="Proteomes" id="UP001139311">
    <property type="component" value="Unassembled WGS sequence"/>
</dbReference>
<proteinExistence type="predicted"/>
<organism evidence="1 2">
    <name type="scientific">Roseicella aerolata</name>
    <dbReference type="NCBI Taxonomy" id="2883479"/>
    <lineage>
        <taxon>Bacteria</taxon>
        <taxon>Pseudomonadati</taxon>
        <taxon>Pseudomonadota</taxon>
        <taxon>Alphaproteobacteria</taxon>
        <taxon>Acetobacterales</taxon>
        <taxon>Roseomonadaceae</taxon>
        <taxon>Roseicella</taxon>
    </lineage>
</organism>
<protein>
    <submittedName>
        <fullName evidence="1">Uncharacterized protein</fullName>
    </submittedName>
</protein>
<accession>A0A9X1LCY6</accession>